<comment type="caution">
    <text evidence="7">The sequence shown here is derived from an EMBL/GenBank/DDBJ whole genome shotgun (WGS) entry which is preliminary data.</text>
</comment>
<sequence>MTALLGNPLWFTTRATGTIALILLTVTVVIGVAGAGRYAPSAVGRFEINALHRNLSLLCLALLAVHLGTTLADSYVPIGLVSALVPFVSPYRTLWVAFGTVAFDLLLAVALTSAVRLRMGLRRWKAVHYLAYAAWPAAVLHGFNTGTDSKLGAQQLLYVLCVVCFVVAGSWRLYRRAAAGRFAGGDA</sequence>
<evidence type="ECO:0000313" key="7">
    <source>
        <dbReference type="EMBL" id="MBR7828048.1"/>
    </source>
</evidence>
<name>A0A941ECQ0_9ACTN</name>
<dbReference type="Pfam" id="PF01794">
    <property type="entry name" value="Ferric_reduct"/>
    <property type="match status" value="1"/>
</dbReference>
<dbReference type="InterPro" id="IPR013130">
    <property type="entry name" value="Fe3_Rdtase_TM_dom"/>
</dbReference>
<keyword evidence="8" id="KW-1185">Reference proteome</keyword>
<comment type="subcellular location">
    <subcellularLocation>
        <location evidence="1">Membrane</location>
        <topology evidence="1">Multi-pass membrane protein</topology>
    </subcellularLocation>
</comment>
<evidence type="ECO:0000256" key="3">
    <source>
        <dbReference type="ARBA" id="ARBA00022989"/>
    </source>
</evidence>
<dbReference type="RefSeq" id="WP_212519187.1">
    <property type="nucleotide sequence ID" value="NZ_JAGSOH010000047.1"/>
</dbReference>
<feature type="transmembrane region" description="Helical" evidence="5">
    <location>
        <begin position="15"/>
        <end position="36"/>
    </location>
</feature>
<feature type="transmembrane region" description="Helical" evidence="5">
    <location>
        <begin position="94"/>
        <end position="114"/>
    </location>
</feature>
<feature type="transmembrane region" description="Helical" evidence="5">
    <location>
        <begin position="155"/>
        <end position="174"/>
    </location>
</feature>
<evidence type="ECO:0000256" key="4">
    <source>
        <dbReference type="ARBA" id="ARBA00023136"/>
    </source>
</evidence>
<dbReference type="Proteomes" id="UP000676325">
    <property type="component" value="Unassembled WGS sequence"/>
</dbReference>
<dbReference type="AlphaFoldDB" id="A0A941ECQ0"/>
<dbReference type="EMBL" id="JAGSOH010000047">
    <property type="protein sequence ID" value="MBR7828048.1"/>
    <property type="molecule type" value="Genomic_DNA"/>
</dbReference>
<feature type="transmembrane region" description="Helical" evidence="5">
    <location>
        <begin position="126"/>
        <end position="143"/>
    </location>
</feature>
<dbReference type="GO" id="GO:0016020">
    <property type="term" value="C:membrane"/>
    <property type="evidence" value="ECO:0007669"/>
    <property type="project" value="UniProtKB-SubCell"/>
</dbReference>
<evidence type="ECO:0000256" key="2">
    <source>
        <dbReference type="ARBA" id="ARBA00022692"/>
    </source>
</evidence>
<feature type="transmembrane region" description="Helical" evidence="5">
    <location>
        <begin position="57"/>
        <end position="88"/>
    </location>
</feature>
<keyword evidence="2 5" id="KW-0812">Transmembrane</keyword>
<evidence type="ECO:0000256" key="1">
    <source>
        <dbReference type="ARBA" id="ARBA00004141"/>
    </source>
</evidence>
<evidence type="ECO:0000259" key="6">
    <source>
        <dbReference type="Pfam" id="PF01794"/>
    </source>
</evidence>
<gene>
    <name evidence="7" type="ORF">KDK95_17155</name>
</gene>
<feature type="domain" description="Ferric oxidoreductase" evidence="6">
    <location>
        <begin position="16"/>
        <end position="137"/>
    </location>
</feature>
<evidence type="ECO:0000256" key="5">
    <source>
        <dbReference type="SAM" id="Phobius"/>
    </source>
</evidence>
<organism evidence="7 8">
    <name type="scientific">Actinospica acidithermotolerans</name>
    <dbReference type="NCBI Taxonomy" id="2828514"/>
    <lineage>
        <taxon>Bacteria</taxon>
        <taxon>Bacillati</taxon>
        <taxon>Actinomycetota</taxon>
        <taxon>Actinomycetes</taxon>
        <taxon>Catenulisporales</taxon>
        <taxon>Actinospicaceae</taxon>
        <taxon>Actinospica</taxon>
    </lineage>
</organism>
<accession>A0A941ECQ0</accession>
<protein>
    <submittedName>
        <fullName evidence="7">Ferric reductase-like transmembrane domain-containing protein</fullName>
    </submittedName>
</protein>
<keyword evidence="4 5" id="KW-0472">Membrane</keyword>
<keyword evidence="3 5" id="KW-1133">Transmembrane helix</keyword>
<reference evidence="7" key="1">
    <citation type="submission" date="2021-04" db="EMBL/GenBank/DDBJ databases">
        <title>Genome based classification of Actinospica acidithermotolerans sp. nov., an actinobacterium isolated from an Indonesian hot spring.</title>
        <authorList>
            <person name="Kusuma A.B."/>
            <person name="Putra K.E."/>
            <person name="Nafisah S."/>
            <person name="Loh J."/>
            <person name="Nouioui I."/>
            <person name="Goodfellow M."/>
        </authorList>
    </citation>
    <scope>NUCLEOTIDE SEQUENCE</scope>
    <source>
        <strain evidence="7">MGRD01-02</strain>
    </source>
</reference>
<proteinExistence type="predicted"/>
<evidence type="ECO:0000313" key="8">
    <source>
        <dbReference type="Proteomes" id="UP000676325"/>
    </source>
</evidence>